<keyword evidence="12" id="KW-0458">Lysosome</keyword>
<dbReference type="InterPro" id="IPR001944">
    <property type="entry name" value="Glycoside_Hdrlase_35"/>
</dbReference>
<dbReference type="InterPro" id="IPR008979">
    <property type="entry name" value="Galactose-bd-like_sf"/>
</dbReference>
<evidence type="ECO:0000256" key="14">
    <source>
        <dbReference type="ARBA" id="ARBA00046753"/>
    </source>
</evidence>
<dbReference type="GO" id="GO:0016020">
    <property type="term" value="C:membrane"/>
    <property type="evidence" value="ECO:0007669"/>
    <property type="project" value="GOC"/>
</dbReference>
<evidence type="ECO:0000256" key="17">
    <source>
        <dbReference type="RuleBase" id="RU003679"/>
    </source>
</evidence>
<evidence type="ECO:0000256" key="8">
    <source>
        <dbReference type="ARBA" id="ARBA00022801"/>
    </source>
</evidence>
<comment type="function">
    <text evidence="2">Cleaves beta-linked terminal galactosyl residues from gangliosides, glycoproteins, and glycosaminoglycans.</text>
</comment>
<reference evidence="22" key="2">
    <citation type="submission" date="2004-02" db="EMBL/GenBank/DDBJ databases">
        <authorList>
            <consortium name="Genoscope"/>
            <consortium name="Whitehead Institute Centre for Genome Research"/>
        </authorList>
    </citation>
    <scope>NUCLEOTIDE SEQUENCE</scope>
</reference>
<evidence type="ECO:0000259" key="19">
    <source>
        <dbReference type="Pfam" id="PF01301"/>
    </source>
</evidence>
<dbReference type="GO" id="GO:0005975">
    <property type="term" value="P:carbohydrate metabolic process"/>
    <property type="evidence" value="ECO:0007669"/>
    <property type="project" value="InterPro"/>
</dbReference>
<dbReference type="PROSITE" id="PS01182">
    <property type="entry name" value="GLYCOSYL_HYDROL_F35"/>
    <property type="match status" value="1"/>
</dbReference>
<feature type="domain" description="Beta-galactosidase 1-like first all-beta" evidence="20">
    <location>
        <begin position="425"/>
        <end position="536"/>
    </location>
</feature>
<protein>
    <recommendedName>
        <fullName evidence="6 16">Beta-galactosidase</fullName>
        <ecNumber evidence="5 16">3.2.1.23</ecNumber>
    </recommendedName>
</protein>
<keyword evidence="11" id="KW-0325">Glycoprotein</keyword>
<keyword evidence="10" id="KW-1015">Disulfide bond</keyword>
<evidence type="ECO:0000256" key="1">
    <source>
        <dbReference type="ARBA" id="ARBA00001412"/>
    </source>
</evidence>
<dbReference type="InterPro" id="IPR017853">
    <property type="entry name" value="GH"/>
</dbReference>
<dbReference type="OrthoDB" id="1657402at2759"/>
<feature type="active site" description="Nucleophile" evidence="15">
    <location>
        <position position="290"/>
    </location>
</feature>
<evidence type="ECO:0000256" key="18">
    <source>
        <dbReference type="SAM" id="SignalP"/>
    </source>
</evidence>
<dbReference type="EMBL" id="CAAE01015038">
    <property type="protein sequence ID" value="CAG11514.1"/>
    <property type="molecule type" value="Genomic_DNA"/>
</dbReference>
<keyword evidence="9" id="KW-0865">Zymogen</keyword>
<proteinExistence type="inferred from homology"/>
<dbReference type="GO" id="GO:0005764">
    <property type="term" value="C:lysosome"/>
    <property type="evidence" value="ECO:0007669"/>
    <property type="project" value="UniProtKB-SubCell"/>
</dbReference>
<dbReference type="Pfam" id="PF21317">
    <property type="entry name" value="BetaGal_ABD_1"/>
    <property type="match status" value="1"/>
</dbReference>
<comment type="subcellular location">
    <subcellularLocation>
        <location evidence="3">Lysosome</location>
    </subcellularLocation>
</comment>
<name>Q4RJB8_TETNG</name>
<comment type="similarity">
    <text evidence="4 17">Belongs to the glycosyl hydrolase 35 family.</text>
</comment>
<dbReference type="FunFam" id="2.60.120.260:FF:000021">
    <property type="entry name" value="Beta-galactosidase"/>
    <property type="match status" value="1"/>
</dbReference>
<organism evidence="22">
    <name type="scientific">Tetraodon nigroviridis</name>
    <name type="common">Spotted green pufferfish</name>
    <name type="synonym">Chelonodon nigroviridis</name>
    <dbReference type="NCBI Taxonomy" id="99883"/>
    <lineage>
        <taxon>Eukaryota</taxon>
        <taxon>Metazoa</taxon>
        <taxon>Chordata</taxon>
        <taxon>Craniata</taxon>
        <taxon>Vertebrata</taxon>
        <taxon>Euteleostomi</taxon>
        <taxon>Actinopterygii</taxon>
        <taxon>Neopterygii</taxon>
        <taxon>Teleostei</taxon>
        <taxon>Neoteleostei</taxon>
        <taxon>Acanthomorphata</taxon>
        <taxon>Eupercaria</taxon>
        <taxon>Tetraodontiformes</taxon>
        <taxon>Tetradontoidea</taxon>
        <taxon>Tetraodontidae</taxon>
        <taxon>Tetraodon</taxon>
    </lineage>
</organism>
<sequence length="704" mass="78848">MGPLRLPLLFLLFGHSLAASRSFSVDYKNNCFRKDGEKFRYISGSIHYSRIPRVYWKDRLMKMYLAGLNAIQLYIPWNYHEESPGLYNFSGNRDLEYFLQLTNDIGLLAILRPGPYICAEWDMGGLPAWLLQKKDIVLRALTYSCVLDYISAVDKWMGKILPMMKPYLYQNGGPIVTVQVENEYGSYFACDYNYMRHLTKLFRSHLGDKVVLFTTDGATTGYLKCGSIQGLYATVDFGPGSNITAAFEVQRHAEPSGPLVGSQLDTVDSDLNYISFLSRVTMLFSQVNSEFYTGWLDHWGSPHSVVSSVAVAKALNEILAVDANVNMYMFIGGTNFGYWNGANAPYVPQPTSYDYDAPLTEAGDLTEKYFAIRDVIKMYRKIPEGPIPPTTPKYAYGPVVMKRLQTIFEALEILAFSGPVKSTYPKTFLELNQVFGYVLYRTSLPVDCSTPTPLSSPLNGVHDRAYVSIDGVPVGILERNHRITINVTGKVGSQLDILVENMGRVNYGKGINDFKGLVTNLTLGSNTLSGWTMFSLSIDEAVSQGLLVQTEATEAPRPTTFSVPTFYQGSFIIPGGIPDLPQDTYIRLPKWRKACHPYKTLKHAFISNFFYCYAVETFKKCYNLEFSHVFFQGQIWINGFNVGRYWPARGPQVTLFVPANILSTAVPNNVTVLELEGAPCSSGSCYVEFTASPVLNATVQFENK</sequence>
<feature type="domain" description="Glycoside hydrolase 35 catalytic" evidence="19">
    <location>
        <begin position="32"/>
        <end position="378"/>
    </location>
</feature>
<evidence type="ECO:0000259" key="21">
    <source>
        <dbReference type="Pfam" id="PF21467"/>
    </source>
</evidence>
<evidence type="ECO:0000256" key="16">
    <source>
        <dbReference type="RuleBase" id="RU000675"/>
    </source>
</evidence>
<evidence type="ECO:0000256" key="10">
    <source>
        <dbReference type="ARBA" id="ARBA00023157"/>
    </source>
</evidence>
<dbReference type="PRINTS" id="PR00742">
    <property type="entry name" value="GLHYDRLASE35"/>
</dbReference>
<evidence type="ECO:0000256" key="15">
    <source>
        <dbReference type="PIRSR" id="PIRSR006336-1"/>
    </source>
</evidence>
<dbReference type="InterPro" id="IPR019801">
    <property type="entry name" value="Glyco_hydro_35_CS"/>
</dbReference>
<evidence type="ECO:0000313" key="22">
    <source>
        <dbReference type="EMBL" id="CAG11514.1"/>
    </source>
</evidence>
<dbReference type="AlphaFoldDB" id="Q4RJB8"/>
<dbReference type="PANTHER" id="PTHR23421">
    <property type="entry name" value="BETA-GALACTOSIDASE RELATED"/>
    <property type="match status" value="1"/>
</dbReference>
<keyword evidence="7 18" id="KW-0732">Signal</keyword>
<evidence type="ECO:0000256" key="12">
    <source>
        <dbReference type="ARBA" id="ARBA00023228"/>
    </source>
</evidence>
<keyword evidence="8 16" id="KW-0378">Hydrolase</keyword>
<evidence type="ECO:0000259" key="20">
    <source>
        <dbReference type="Pfam" id="PF21317"/>
    </source>
</evidence>
<feature type="signal peptide" evidence="18">
    <location>
        <begin position="1"/>
        <end position="18"/>
    </location>
</feature>
<dbReference type="PIRSF" id="PIRSF006336">
    <property type="entry name" value="B-gal"/>
    <property type="match status" value="1"/>
</dbReference>
<dbReference type="Pfam" id="PF01301">
    <property type="entry name" value="Glyco_hydro_35"/>
    <property type="match status" value="1"/>
</dbReference>
<dbReference type="GO" id="GO:0004565">
    <property type="term" value="F:beta-galactosidase activity"/>
    <property type="evidence" value="ECO:0007669"/>
    <property type="project" value="UniProtKB-EC"/>
</dbReference>
<evidence type="ECO:0000256" key="13">
    <source>
        <dbReference type="ARBA" id="ARBA00023295"/>
    </source>
</evidence>
<dbReference type="FunFam" id="3.20.20.80:FF:000017">
    <property type="entry name" value="Beta-galactosidase"/>
    <property type="match status" value="1"/>
</dbReference>
<evidence type="ECO:0000256" key="5">
    <source>
        <dbReference type="ARBA" id="ARBA00012756"/>
    </source>
</evidence>
<evidence type="ECO:0000256" key="4">
    <source>
        <dbReference type="ARBA" id="ARBA00009809"/>
    </source>
</evidence>
<dbReference type="InterPro" id="IPR048913">
    <property type="entry name" value="BetaGal_gal-bd"/>
</dbReference>
<dbReference type="FunFam" id="2.60.120.260:FF:000115">
    <property type="entry name" value="Beta-galactosidase"/>
    <property type="match status" value="1"/>
</dbReference>
<dbReference type="SUPFAM" id="SSF49785">
    <property type="entry name" value="Galactose-binding domain-like"/>
    <property type="match status" value="1"/>
</dbReference>
<dbReference type="GO" id="GO:0042340">
    <property type="term" value="P:keratan sulfate proteoglycan catabolic process"/>
    <property type="evidence" value="ECO:0007669"/>
    <property type="project" value="UniProtKB-ARBA"/>
</dbReference>
<feature type="chain" id="PRO_5004242872" description="Beta-galactosidase" evidence="18">
    <location>
        <begin position="19"/>
        <end position="704"/>
    </location>
</feature>
<dbReference type="Gene3D" id="2.60.120.260">
    <property type="entry name" value="Galactose-binding domain-like"/>
    <property type="match status" value="3"/>
</dbReference>
<dbReference type="SUPFAM" id="SSF51445">
    <property type="entry name" value="(Trans)glycosidases"/>
    <property type="match status" value="1"/>
</dbReference>
<accession>Q4RJB8</accession>
<feature type="active site" description="Proton donor" evidence="15">
    <location>
        <position position="183"/>
    </location>
</feature>
<comment type="catalytic activity">
    <reaction evidence="1 16">
        <text>Hydrolysis of terminal non-reducing beta-D-galactose residues in beta-D-galactosides.</text>
        <dbReference type="EC" id="3.2.1.23"/>
    </reaction>
</comment>
<evidence type="ECO:0000256" key="9">
    <source>
        <dbReference type="ARBA" id="ARBA00023145"/>
    </source>
</evidence>
<dbReference type="InterPro" id="IPR048912">
    <property type="entry name" value="BetaGal1-like_ABD1"/>
</dbReference>
<evidence type="ECO:0000256" key="2">
    <source>
        <dbReference type="ARBA" id="ARBA00002691"/>
    </source>
</evidence>
<evidence type="ECO:0000256" key="6">
    <source>
        <dbReference type="ARBA" id="ARBA00013303"/>
    </source>
</evidence>
<dbReference type="GO" id="GO:0006689">
    <property type="term" value="P:ganglioside catabolic process"/>
    <property type="evidence" value="ECO:0007669"/>
    <property type="project" value="UniProtKB-ARBA"/>
</dbReference>
<evidence type="ECO:0000256" key="7">
    <source>
        <dbReference type="ARBA" id="ARBA00022729"/>
    </source>
</evidence>
<keyword evidence="13 16" id="KW-0326">Glycosidase</keyword>
<dbReference type="KEGG" id="tng:GSTEN00033495G001"/>
<dbReference type="GO" id="GO:0005576">
    <property type="term" value="C:extracellular region"/>
    <property type="evidence" value="ECO:0007669"/>
    <property type="project" value="UniProtKB-ARBA"/>
</dbReference>
<gene>
    <name evidence="22" type="ORF">GSTENG00033495001</name>
</gene>
<dbReference type="InterPro" id="IPR031330">
    <property type="entry name" value="Gly_Hdrlase_35_cat"/>
</dbReference>
<feature type="non-terminal residue" evidence="22">
    <location>
        <position position="704"/>
    </location>
</feature>
<dbReference type="Gene3D" id="3.20.20.80">
    <property type="entry name" value="Glycosidases"/>
    <property type="match status" value="1"/>
</dbReference>
<dbReference type="Pfam" id="PF21467">
    <property type="entry name" value="BetaGal_gal-bd"/>
    <property type="match status" value="1"/>
</dbReference>
<feature type="domain" description="Beta-galactosidase galactose-binding" evidence="21">
    <location>
        <begin position="626"/>
        <end position="664"/>
    </location>
</feature>
<dbReference type="InterPro" id="IPR026283">
    <property type="entry name" value="B-gal_1-like"/>
</dbReference>
<comment type="subunit">
    <text evidence="14">Homodimer. May form higher multimers.</text>
</comment>
<reference evidence="22" key="1">
    <citation type="journal article" date="2004" name="Nature">
        <title>Genome duplication in the teleost fish Tetraodon nigroviridis reveals the early vertebrate proto-karyotype.</title>
        <authorList>
            <person name="Jaillon O."/>
            <person name="Aury J.-M."/>
            <person name="Brunet F."/>
            <person name="Petit J.-L."/>
            <person name="Stange-Thomann N."/>
            <person name="Mauceli E."/>
            <person name="Bouneau L."/>
            <person name="Fischer C."/>
            <person name="Ozouf-Costaz C."/>
            <person name="Bernot A."/>
            <person name="Nicaud S."/>
            <person name="Jaffe D."/>
            <person name="Fisher S."/>
            <person name="Lutfalla G."/>
            <person name="Dossat C."/>
            <person name="Segurens B."/>
            <person name="Dasilva C."/>
            <person name="Salanoubat M."/>
            <person name="Levy M."/>
            <person name="Boudet N."/>
            <person name="Castellano S."/>
            <person name="Anthouard V."/>
            <person name="Jubin C."/>
            <person name="Castelli V."/>
            <person name="Katinka M."/>
            <person name="Vacherie B."/>
            <person name="Biemont C."/>
            <person name="Skalli Z."/>
            <person name="Cattolico L."/>
            <person name="Poulain J."/>
            <person name="De Berardinis V."/>
            <person name="Cruaud C."/>
            <person name="Duprat S."/>
            <person name="Brottier P."/>
            <person name="Coutanceau J.-P."/>
            <person name="Gouzy J."/>
            <person name="Parra G."/>
            <person name="Lardier G."/>
            <person name="Chapple C."/>
            <person name="McKernan K.J."/>
            <person name="McEwan P."/>
            <person name="Bosak S."/>
            <person name="Kellis M."/>
            <person name="Volff J.-N."/>
            <person name="Guigo R."/>
            <person name="Zody M.C."/>
            <person name="Mesirov J."/>
            <person name="Lindblad-Toh K."/>
            <person name="Birren B."/>
            <person name="Nusbaum C."/>
            <person name="Kahn D."/>
            <person name="Robinson-Rechavi M."/>
            <person name="Laudet V."/>
            <person name="Schachter V."/>
            <person name="Quetier F."/>
            <person name="Saurin W."/>
            <person name="Scarpelli C."/>
            <person name="Wincker P."/>
            <person name="Lander E.S."/>
            <person name="Weissenbach J."/>
            <person name="Roest Crollius H."/>
        </authorList>
    </citation>
    <scope>NUCLEOTIDE SEQUENCE [LARGE SCALE GENOMIC DNA]</scope>
</reference>
<evidence type="ECO:0000256" key="11">
    <source>
        <dbReference type="ARBA" id="ARBA00023180"/>
    </source>
</evidence>
<dbReference type="EC" id="3.2.1.23" evidence="5 16"/>
<evidence type="ECO:0000256" key="3">
    <source>
        <dbReference type="ARBA" id="ARBA00004371"/>
    </source>
</evidence>